<dbReference type="InterPro" id="IPR018297">
    <property type="entry name" value="A/G_cyclase_CS"/>
</dbReference>
<dbReference type="EMBL" id="JAPXFL010000003">
    <property type="protein sequence ID" value="KAK9508596.1"/>
    <property type="molecule type" value="Genomic_DNA"/>
</dbReference>
<dbReference type="GO" id="GO:0004016">
    <property type="term" value="F:adenylate cyclase activity"/>
    <property type="evidence" value="ECO:0007669"/>
    <property type="project" value="UniProtKB-EC"/>
</dbReference>
<evidence type="ECO:0000259" key="26">
    <source>
        <dbReference type="PROSITE" id="PS50125"/>
    </source>
</evidence>
<keyword evidence="10" id="KW-0547">Nucleotide-binding</keyword>
<protein>
    <recommendedName>
        <fullName evidence="19">Adenylate cyclase type 9</fullName>
        <ecNumber evidence="5">4.6.1.1</ecNumber>
    </recommendedName>
    <alternativeName>
        <fullName evidence="22">ATP pyrophosphate-lyase 9</fullName>
    </alternativeName>
    <alternativeName>
        <fullName evidence="20">Adenylate cyclase type IX</fullName>
    </alternativeName>
    <alternativeName>
        <fullName evidence="21">Adenylyl cyclase 9</fullName>
    </alternativeName>
</protein>
<evidence type="ECO:0000256" key="23">
    <source>
        <dbReference type="RuleBase" id="RU000405"/>
    </source>
</evidence>
<evidence type="ECO:0000256" key="20">
    <source>
        <dbReference type="ARBA" id="ARBA00081225"/>
    </source>
</evidence>
<evidence type="ECO:0000256" key="25">
    <source>
        <dbReference type="SAM" id="Phobius"/>
    </source>
</evidence>
<dbReference type="Pfam" id="PF00211">
    <property type="entry name" value="Guanylate_cyc"/>
    <property type="match status" value="2"/>
</dbReference>
<evidence type="ECO:0000256" key="16">
    <source>
        <dbReference type="ARBA" id="ARBA00023180"/>
    </source>
</evidence>
<evidence type="ECO:0000256" key="5">
    <source>
        <dbReference type="ARBA" id="ARBA00012201"/>
    </source>
</evidence>
<keyword evidence="9" id="KW-0677">Repeat</keyword>
<feature type="transmembrane region" description="Helical" evidence="25">
    <location>
        <begin position="219"/>
        <end position="240"/>
    </location>
</feature>
<feature type="transmembrane region" description="Helical" evidence="25">
    <location>
        <begin position="881"/>
        <end position="904"/>
    </location>
</feature>
<gene>
    <name evidence="27" type="ORF">O3M35_006123</name>
</gene>
<evidence type="ECO:0000256" key="7">
    <source>
        <dbReference type="ARBA" id="ARBA00022692"/>
    </source>
</evidence>
<sequence length="1373" mass="154280">MSDKVIKTNNGTCNSERRATIVSFSREKDEISIQDDNEDSDNELQISLAPYIQTYLSHGSQNFGCCGLCFPVPFERAARKSWWWDPKFDSEILEGQYRKSSFAQIRLRFRYALKYMLILSLIWCVYLITFGIYDKSQKDAFPLGVIFFLFTIFCVIILVFTRSPLYRRYTLPVSIVISLSMCLLSIASVSKSPVLSPASDFAICIEILMLIYTVIPLPLYLCVIMGGLYSFLFEVLGTGFALPVRIFSHICVHLIALHILIMTNVRMRGTFMKVGQSLLVRKQMELEKHLKEKMIHSVMPPKVADWLMEEAKIEDNARHNSGSDINSLFRPFNMSCMKDVSILFADIVGFTRMSSKKSASELVSVLNELFAKFDELCTLNGCEKISTLGDCYYCVSGCPTPRPDHAQCCVEMGLGMIRAIAEFDREKSEDINMRVGVHTGTVLCGIVGRRRFKFDVWSNDVHLANKMESSGKPGRVHISQTTAKFLNDLYILEPGELYNGMETYFIIKRKDVTLSSSAGSTQVTVTSPVVTVNSDPSYETALISQSDSLATAPSRSTKSVSCVHCTVSPFETVSSFNTPTDSRMSPSPPTNKPAGIASRLLGERLSDGGNKATSLPTVFAREMQAATRSRASLLGSGQILTRKQVPQFKYSRLRLNKSDTENGKIHHTYNSPSSGGSASSPVDKSPTLQLEVPKDGLSASQSINSRKDSGIKSTSRRSSIQQQLYIMNGMAHGELLNHRVSGYYTSSQSSLSDSEKGINLLCVSKGRRLPGPLSDSFGACFQKIRKQSDLQLIKCVQDNTKSEKNYFITPPLKRWSLLFKQPDLEKEYRERAHRHTPSGPHKSRTLATARFNTYFDIFVSLFVFTLISLSSFLIFPFSLPWTVIFIIFFCIQLIVFLLCIHSIIRPVLIKRLEPFLKWYPWHAVGGLLVSLPATVVLVNFNQSVVSAETLYRYTCLLFVSIVHYCNFTQLNCWMKSGLASICAIIYLILVTIAVFNNPNIIIENHSITSIPEELPTVTTFTPITTLVPPEPPTNPRIKRQQNPSSFIDTSDISDVHCEKCGKQDITTQYPTMLINSAENTTSSYDSHNLPRSDSFLIEIYIDLFLLVSLVWFLNREFEISYRLSFHGNAVAARDKAKVEAMKDQADWLLNNIIPKHVAEHLKCTARYSEDVKNAGIIFASIVNFGEMYDESYLEGRECLRVLNELVSDFDELLSQPRFSMVEKIKTIGSTFMAASGLNPSQRKDNSNEHLFQLMEFAFALQAAIDNFNAHLLEFNLILRVGYNFGDVMAGVIGNTKLYYDIWGDAVNIASRMDTTGLPGRIQIPVSCVEILSERYNLEHRGTVFVKGKDDMDVYLVNGRKDSSSLQLNTPIDS</sequence>
<feature type="transmembrane region" description="Helical" evidence="25">
    <location>
        <begin position="115"/>
        <end position="134"/>
    </location>
</feature>
<dbReference type="SUPFAM" id="SSF81665">
    <property type="entry name" value="Calcium ATPase, transmembrane domain M"/>
    <property type="match status" value="1"/>
</dbReference>
<comment type="cofactor">
    <cofactor evidence="3">
        <name>Mg(2+)</name>
        <dbReference type="ChEBI" id="CHEBI:18420"/>
    </cofactor>
</comment>
<feature type="region of interest" description="Disordered" evidence="24">
    <location>
        <begin position="654"/>
        <end position="716"/>
    </location>
</feature>
<feature type="transmembrane region" description="Helical" evidence="25">
    <location>
        <begin position="978"/>
        <end position="995"/>
    </location>
</feature>
<dbReference type="PANTHER" id="PTHR45627:SF8">
    <property type="entry name" value="ADENYLATE CYCLASE TYPE 9"/>
    <property type="match status" value="1"/>
</dbReference>
<keyword evidence="17" id="KW-0464">Manganese</keyword>
<comment type="cofactor">
    <cofactor evidence="2">
        <name>Mn(2+)</name>
        <dbReference type="ChEBI" id="CHEBI:29035"/>
    </cofactor>
</comment>
<feature type="transmembrane region" description="Helical" evidence="25">
    <location>
        <begin position="916"/>
        <end position="938"/>
    </location>
</feature>
<feature type="transmembrane region" description="Helical" evidence="25">
    <location>
        <begin position="140"/>
        <end position="160"/>
    </location>
</feature>
<proteinExistence type="inferred from homology"/>
<keyword evidence="12" id="KW-0460">Magnesium</keyword>
<comment type="catalytic activity">
    <reaction evidence="1">
        <text>ATP = 3',5'-cyclic AMP + diphosphate</text>
        <dbReference type="Rhea" id="RHEA:15389"/>
        <dbReference type="ChEBI" id="CHEBI:30616"/>
        <dbReference type="ChEBI" id="CHEBI:33019"/>
        <dbReference type="ChEBI" id="CHEBI:58165"/>
        <dbReference type="EC" id="4.6.1.1"/>
    </reaction>
</comment>
<evidence type="ECO:0000256" key="13">
    <source>
        <dbReference type="ARBA" id="ARBA00022989"/>
    </source>
</evidence>
<feature type="domain" description="Guanylate cyclase" evidence="26">
    <location>
        <begin position="1175"/>
        <end position="1313"/>
    </location>
</feature>
<feature type="compositionally biased region" description="Low complexity" evidence="24">
    <location>
        <begin position="671"/>
        <end position="681"/>
    </location>
</feature>
<dbReference type="CDD" id="cd07302">
    <property type="entry name" value="CHD"/>
    <property type="match status" value="2"/>
</dbReference>
<dbReference type="FunFam" id="3.30.70.1230:FF:000008">
    <property type="entry name" value="Adenylate cyclase type 9"/>
    <property type="match status" value="1"/>
</dbReference>
<dbReference type="GO" id="GO:0035556">
    <property type="term" value="P:intracellular signal transduction"/>
    <property type="evidence" value="ECO:0007669"/>
    <property type="project" value="InterPro"/>
</dbReference>
<evidence type="ECO:0000256" key="15">
    <source>
        <dbReference type="ARBA" id="ARBA00023136"/>
    </source>
</evidence>
<evidence type="ECO:0000256" key="17">
    <source>
        <dbReference type="ARBA" id="ARBA00023211"/>
    </source>
</evidence>
<dbReference type="GO" id="GO:0006171">
    <property type="term" value="P:cAMP biosynthetic process"/>
    <property type="evidence" value="ECO:0007669"/>
    <property type="project" value="UniProtKB-KW"/>
</dbReference>
<evidence type="ECO:0000256" key="24">
    <source>
        <dbReference type="SAM" id="MobiDB-lite"/>
    </source>
</evidence>
<comment type="similarity">
    <text evidence="23">Belongs to the adenylyl cyclase class-4/guanylyl cyclase family.</text>
</comment>
<keyword evidence="7 25" id="KW-0812">Transmembrane</keyword>
<dbReference type="GO" id="GO:0005524">
    <property type="term" value="F:ATP binding"/>
    <property type="evidence" value="ECO:0007669"/>
    <property type="project" value="UniProtKB-KW"/>
</dbReference>
<evidence type="ECO:0000256" key="12">
    <source>
        <dbReference type="ARBA" id="ARBA00022842"/>
    </source>
</evidence>
<evidence type="ECO:0000256" key="1">
    <source>
        <dbReference type="ARBA" id="ARBA00001593"/>
    </source>
</evidence>
<evidence type="ECO:0000256" key="14">
    <source>
        <dbReference type="ARBA" id="ARBA00022998"/>
    </source>
</evidence>
<evidence type="ECO:0000256" key="10">
    <source>
        <dbReference type="ARBA" id="ARBA00022741"/>
    </source>
</evidence>
<evidence type="ECO:0000256" key="2">
    <source>
        <dbReference type="ARBA" id="ARBA00001936"/>
    </source>
</evidence>
<evidence type="ECO:0000256" key="22">
    <source>
        <dbReference type="ARBA" id="ARBA00081427"/>
    </source>
</evidence>
<comment type="subcellular location">
    <subcellularLocation>
        <location evidence="4">Cell membrane</location>
        <topology evidence="4">Multi-pass membrane protein</topology>
    </subcellularLocation>
</comment>
<feature type="transmembrane region" description="Helical" evidence="25">
    <location>
        <begin position="169"/>
        <end position="188"/>
    </location>
</feature>
<dbReference type="InterPro" id="IPR023298">
    <property type="entry name" value="ATPase_P-typ_TM_dom_sf"/>
</dbReference>
<evidence type="ECO:0000313" key="28">
    <source>
        <dbReference type="Proteomes" id="UP001461498"/>
    </source>
</evidence>
<evidence type="ECO:0000256" key="9">
    <source>
        <dbReference type="ARBA" id="ARBA00022737"/>
    </source>
</evidence>
<keyword evidence="15 25" id="KW-0472">Membrane</keyword>
<dbReference type="Gene3D" id="3.30.70.1230">
    <property type="entry name" value="Nucleotide cyclase"/>
    <property type="match status" value="2"/>
</dbReference>
<dbReference type="InterPro" id="IPR029787">
    <property type="entry name" value="Nucleotide_cyclase"/>
</dbReference>
<evidence type="ECO:0000256" key="21">
    <source>
        <dbReference type="ARBA" id="ARBA00081232"/>
    </source>
</evidence>
<dbReference type="GO" id="GO:0007189">
    <property type="term" value="P:adenylate cyclase-activating G protein-coupled receptor signaling pathway"/>
    <property type="evidence" value="ECO:0007669"/>
    <property type="project" value="TreeGrafter"/>
</dbReference>
<reference evidence="27 28" key="1">
    <citation type="submission" date="2022-12" db="EMBL/GenBank/DDBJ databases">
        <title>Chromosome-level genome assembly of true bugs.</title>
        <authorList>
            <person name="Ma L."/>
            <person name="Li H."/>
        </authorList>
    </citation>
    <scope>NUCLEOTIDE SEQUENCE [LARGE SCALE GENOMIC DNA]</scope>
    <source>
        <strain evidence="27">Lab_2022b</strain>
    </source>
</reference>
<dbReference type="SUPFAM" id="SSF55073">
    <property type="entry name" value="Nucleotide cyclase"/>
    <property type="match status" value="2"/>
</dbReference>
<feature type="transmembrane region" description="Helical" evidence="25">
    <location>
        <begin position="246"/>
        <end position="265"/>
    </location>
</feature>
<keyword evidence="16" id="KW-0325">Glycoprotein</keyword>
<evidence type="ECO:0000256" key="4">
    <source>
        <dbReference type="ARBA" id="ARBA00004651"/>
    </source>
</evidence>
<name>A0AAW1DC44_9HEMI</name>
<comment type="caution">
    <text evidence="27">The sequence shown here is derived from an EMBL/GenBank/DDBJ whole genome shotgun (WGS) entry which is preliminary data.</text>
</comment>
<evidence type="ECO:0000256" key="11">
    <source>
        <dbReference type="ARBA" id="ARBA00022840"/>
    </source>
</evidence>
<evidence type="ECO:0000256" key="18">
    <source>
        <dbReference type="ARBA" id="ARBA00023239"/>
    </source>
</evidence>
<dbReference type="GO" id="GO:0046872">
    <property type="term" value="F:metal ion binding"/>
    <property type="evidence" value="ECO:0007669"/>
    <property type="project" value="UniProtKB-KW"/>
</dbReference>
<evidence type="ECO:0000256" key="3">
    <source>
        <dbReference type="ARBA" id="ARBA00001946"/>
    </source>
</evidence>
<dbReference type="GO" id="GO:0005886">
    <property type="term" value="C:plasma membrane"/>
    <property type="evidence" value="ECO:0007669"/>
    <property type="project" value="UniProtKB-SubCell"/>
</dbReference>
<keyword evidence="28" id="KW-1185">Reference proteome</keyword>
<keyword evidence="13 25" id="KW-1133">Transmembrane helix</keyword>
<dbReference type="FunFam" id="3.30.70.1230:FF:000014">
    <property type="entry name" value="adenylate cyclase type 9"/>
    <property type="match status" value="1"/>
</dbReference>
<dbReference type="InterPro" id="IPR001054">
    <property type="entry name" value="A/G_cyclase"/>
</dbReference>
<dbReference type="SMART" id="SM00044">
    <property type="entry name" value="CYCc"/>
    <property type="match status" value="2"/>
</dbReference>
<dbReference type="EC" id="4.6.1.1" evidence="5"/>
<dbReference type="PROSITE" id="PS50125">
    <property type="entry name" value="GUANYLATE_CYCLASE_2"/>
    <property type="match status" value="2"/>
</dbReference>
<keyword evidence="6" id="KW-1003">Cell membrane</keyword>
<keyword evidence="18 23" id="KW-0456">Lyase</keyword>
<feature type="transmembrane region" description="Helical" evidence="25">
    <location>
        <begin position="854"/>
        <end position="875"/>
    </location>
</feature>
<organism evidence="27 28">
    <name type="scientific">Rhynocoris fuscipes</name>
    <dbReference type="NCBI Taxonomy" id="488301"/>
    <lineage>
        <taxon>Eukaryota</taxon>
        <taxon>Metazoa</taxon>
        <taxon>Ecdysozoa</taxon>
        <taxon>Arthropoda</taxon>
        <taxon>Hexapoda</taxon>
        <taxon>Insecta</taxon>
        <taxon>Pterygota</taxon>
        <taxon>Neoptera</taxon>
        <taxon>Paraneoptera</taxon>
        <taxon>Hemiptera</taxon>
        <taxon>Heteroptera</taxon>
        <taxon>Panheteroptera</taxon>
        <taxon>Cimicomorpha</taxon>
        <taxon>Reduviidae</taxon>
        <taxon>Harpactorinae</taxon>
        <taxon>Harpactorini</taxon>
        <taxon>Rhynocoris</taxon>
    </lineage>
</organism>
<dbReference type="PROSITE" id="PS00452">
    <property type="entry name" value="GUANYLATE_CYCLASE_1"/>
    <property type="match status" value="1"/>
</dbReference>
<keyword evidence="11" id="KW-0067">ATP-binding</keyword>
<dbReference type="Proteomes" id="UP001461498">
    <property type="component" value="Unassembled WGS sequence"/>
</dbReference>
<evidence type="ECO:0000256" key="8">
    <source>
        <dbReference type="ARBA" id="ARBA00022723"/>
    </source>
</evidence>
<accession>A0AAW1DC44</accession>
<dbReference type="PANTHER" id="PTHR45627">
    <property type="entry name" value="ADENYLATE CYCLASE TYPE 1"/>
    <property type="match status" value="1"/>
</dbReference>
<keyword evidence="14" id="KW-0115">cAMP biosynthesis</keyword>
<evidence type="ECO:0000256" key="19">
    <source>
        <dbReference type="ARBA" id="ARBA00070496"/>
    </source>
</evidence>
<feature type="domain" description="Guanylate cyclase" evidence="26">
    <location>
        <begin position="341"/>
        <end position="468"/>
    </location>
</feature>
<keyword evidence="8" id="KW-0479">Metal-binding</keyword>
<evidence type="ECO:0000313" key="27">
    <source>
        <dbReference type="EMBL" id="KAK9508596.1"/>
    </source>
</evidence>
<evidence type="ECO:0000256" key="6">
    <source>
        <dbReference type="ARBA" id="ARBA00022475"/>
    </source>
</evidence>